<dbReference type="InterPro" id="IPR006683">
    <property type="entry name" value="Thioestr_dom"/>
</dbReference>
<organism evidence="4 5">
    <name type="scientific">Tardiphaga robiniae</name>
    <dbReference type="NCBI Taxonomy" id="943830"/>
    <lineage>
        <taxon>Bacteria</taxon>
        <taxon>Pseudomonadati</taxon>
        <taxon>Pseudomonadota</taxon>
        <taxon>Alphaproteobacteria</taxon>
        <taxon>Hyphomicrobiales</taxon>
        <taxon>Nitrobacteraceae</taxon>
        <taxon>Tardiphaga</taxon>
    </lineage>
</organism>
<dbReference type="PANTHER" id="PTHR21660:SF1">
    <property type="entry name" value="ACYL-COENZYME A THIOESTERASE 13"/>
    <property type="match status" value="1"/>
</dbReference>
<reference evidence="4 5" key="1">
    <citation type="submission" date="2016-03" db="EMBL/GenBank/DDBJ databases">
        <title>Microsymbionts genomes from the relict species Vavilovia formosa (Stev.) Fed.</title>
        <authorList>
            <person name="Kopat V."/>
            <person name="Chirak E."/>
            <person name="Kimeklis A."/>
            <person name="Andronov E."/>
        </authorList>
    </citation>
    <scope>NUCLEOTIDE SEQUENCE [LARGE SCALE GENOMIC DNA]</scope>
    <source>
        <strain evidence="4 5">Vaf07</strain>
    </source>
</reference>
<keyword evidence="2" id="KW-0378">Hydrolase</keyword>
<dbReference type="RefSeq" id="WP_068735017.1">
    <property type="nucleotide sequence ID" value="NZ_LVYV01000023.1"/>
</dbReference>
<comment type="caution">
    <text evidence="4">The sequence shown here is derived from an EMBL/GenBank/DDBJ whole genome shotgun (WGS) entry which is preliminary data.</text>
</comment>
<evidence type="ECO:0000256" key="2">
    <source>
        <dbReference type="ARBA" id="ARBA00022801"/>
    </source>
</evidence>
<dbReference type="Proteomes" id="UP000076574">
    <property type="component" value="Unassembled WGS sequence"/>
</dbReference>
<dbReference type="SUPFAM" id="SSF54637">
    <property type="entry name" value="Thioesterase/thiol ester dehydrase-isomerase"/>
    <property type="match status" value="1"/>
</dbReference>
<dbReference type="InterPro" id="IPR039298">
    <property type="entry name" value="ACOT13"/>
</dbReference>
<dbReference type="OrthoDB" id="7061558at2"/>
<dbReference type="CDD" id="cd03443">
    <property type="entry name" value="PaaI_thioesterase"/>
    <property type="match status" value="1"/>
</dbReference>
<keyword evidence="5" id="KW-1185">Reference proteome</keyword>
<dbReference type="Gene3D" id="3.10.129.10">
    <property type="entry name" value="Hotdog Thioesterase"/>
    <property type="match status" value="1"/>
</dbReference>
<evidence type="ECO:0000313" key="5">
    <source>
        <dbReference type="Proteomes" id="UP000076574"/>
    </source>
</evidence>
<dbReference type="STRING" id="943830.A4A58_10025"/>
<dbReference type="Pfam" id="PF03061">
    <property type="entry name" value="4HBT"/>
    <property type="match status" value="1"/>
</dbReference>
<dbReference type="NCBIfam" id="TIGR00369">
    <property type="entry name" value="unchar_dom_1"/>
    <property type="match status" value="1"/>
</dbReference>
<protein>
    <recommendedName>
        <fullName evidence="3">Thioesterase domain-containing protein</fullName>
    </recommendedName>
</protein>
<evidence type="ECO:0000313" key="4">
    <source>
        <dbReference type="EMBL" id="KZD22362.1"/>
    </source>
</evidence>
<dbReference type="EMBL" id="LVYV01000023">
    <property type="protein sequence ID" value="KZD22362.1"/>
    <property type="molecule type" value="Genomic_DNA"/>
</dbReference>
<name>A0A161SNW8_9BRAD</name>
<sequence>MTDTTIPDGFAPHYRKSPLTAPWEPIYSKVTETNVILGLRIAEAHTNSRGMAHGGLITALADNAMGLSCGHVLGGGARLLTVNLSADFLGSAQIGQWLQIDTEVIKTGKRLCFAQALISADGEPCARANGTFSVAPPKV</sequence>
<dbReference type="InterPro" id="IPR003736">
    <property type="entry name" value="PAAI_dom"/>
</dbReference>
<accession>A0A161SNW8</accession>
<dbReference type="InterPro" id="IPR029069">
    <property type="entry name" value="HotDog_dom_sf"/>
</dbReference>
<comment type="similarity">
    <text evidence="1">Belongs to the thioesterase PaaI family.</text>
</comment>
<evidence type="ECO:0000259" key="3">
    <source>
        <dbReference type="Pfam" id="PF03061"/>
    </source>
</evidence>
<proteinExistence type="inferred from homology"/>
<dbReference type="AlphaFoldDB" id="A0A161SNW8"/>
<evidence type="ECO:0000256" key="1">
    <source>
        <dbReference type="ARBA" id="ARBA00008324"/>
    </source>
</evidence>
<gene>
    <name evidence="4" type="ORF">A4A58_10025</name>
</gene>
<feature type="domain" description="Thioesterase" evidence="3">
    <location>
        <begin position="50"/>
        <end position="122"/>
    </location>
</feature>
<dbReference type="GO" id="GO:0047617">
    <property type="term" value="F:fatty acyl-CoA hydrolase activity"/>
    <property type="evidence" value="ECO:0007669"/>
    <property type="project" value="InterPro"/>
</dbReference>
<dbReference type="PANTHER" id="PTHR21660">
    <property type="entry name" value="THIOESTERASE SUPERFAMILY MEMBER-RELATED"/>
    <property type="match status" value="1"/>
</dbReference>